<feature type="transmembrane region" description="Helical" evidence="2">
    <location>
        <begin position="257"/>
        <end position="278"/>
    </location>
</feature>
<feature type="transmembrane region" description="Helical" evidence="2">
    <location>
        <begin position="222"/>
        <end position="245"/>
    </location>
</feature>
<accession>A0ABW7SN68</accession>
<evidence type="ECO:0000313" key="3">
    <source>
        <dbReference type="EMBL" id="MFI0793981.1"/>
    </source>
</evidence>
<name>A0ABW7SN68_9ACTN</name>
<keyword evidence="2" id="KW-0812">Transmembrane</keyword>
<keyword evidence="2" id="KW-0472">Membrane</keyword>
<keyword evidence="4" id="KW-1185">Reference proteome</keyword>
<evidence type="ECO:0000256" key="2">
    <source>
        <dbReference type="SAM" id="Phobius"/>
    </source>
</evidence>
<dbReference type="Proteomes" id="UP001611075">
    <property type="component" value="Unassembled WGS sequence"/>
</dbReference>
<feature type="compositionally biased region" description="Basic and acidic residues" evidence="1">
    <location>
        <begin position="1"/>
        <end position="12"/>
    </location>
</feature>
<proteinExistence type="predicted"/>
<evidence type="ECO:0008006" key="5">
    <source>
        <dbReference type="Google" id="ProtNLM"/>
    </source>
</evidence>
<reference evidence="3 4" key="1">
    <citation type="submission" date="2024-10" db="EMBL/GenBank/DDBJ databases">
        <title>The Natural Products Discovery Center: Release of the First 8490 Sequenced Strains for Exploring Actinobacteria Biosynthetic Diversity.</title>
        <authorList>
            <person name="Kalkreuter E."/>
            <person name="Kautsar S.A."/>
            <person name="Yang D."/>
            <person name="Bader C.D."/>
            <person name="Teijaro C.N."/>
            <person name="Fluegel L."/>
            <person name="Davis C.M."/>
            <person name="Simpson J.R."/>
            <person name="Lauterbach L."/>
            <person name="Steele A.D."/>
            <person name="Gui C."/>
            <person name="Meng S."/>
            <person name="Li G."/>
            <person name="Viehrig K."/>
            <person name="Ye F."/>
            <person name="Su P."/>
            <person name="Kiefer A.F."/>
            <person name="Nichols A."/>
            <person name="Cepeda A.J."/>
            <person name="Yan W."/>
            <person name="Fan B."/>
            <person name="Jiang Y."/>
            <person name="Adhikari A."/>
            <person name="Zheng C.-J."/>
            <person name="Schuster L."/>
            <person name="Cowan T.M."/>
            <person name="Smanski M.J."/>
            <person name="Chevrette M.G."/>
            <person name="De Carvalho L.P.S."/>
            <person name="Shen B."/>
        </authorList>
    </citation>
    <scope>NUCLEOTIDE SEQUENCE [LARGE SCALE GENOMIC DNA]</scope>
    <source>
        <strain evidence="3 4">NPDC021253</strain>
    </source>
</reference>
<keyword evidence="2" id="KW-1133">Transmembrane helix</keyword>
<feature type="region of interest" description="Disordered" evidence="1">
    <location>
        <begin position="1"/>
        <end position="36"/>
    </location>
</feature>
<dbReference type="RefSeq" id="WP_396679891.1">
    <property type="nucleotide sequence ID" value="NZ_JBIRPU010000009.1"/>
</dbReference>
<evidence type="ECO:0000313" key="4">
    <source>
        <dbReference type="Proteomes" id="UP001611075"/>
    </source>
</evidence>
<evidence type="ECO:0000256" key="1">
    <source>
        <dbReference type="SAM" id="MobiDB-lite"/>
    </source>
</evidence>
<organism evidence="3 4">
    <name type="scientific">Micromonospora rubida</name>
    <dbReference type="NCBI Taxonomy" id="2697657"/>
    <lineage>
        <taxon>Bacteria</taxon>
        <taxon>Bacillati</taxon>
        <taxon>Actinomycetota</taxon>
        <taxon>Actinomycetes</taxon>
        <taxon>Micromonosporales</taxon>
        <taxon>Micromonosporaceae</taxon>
        <taxon>Micromonospora</taxon>
    </lineage>
</organism>
<feature type="transmembrane region" description="Helical" evidence="2">
    <location>
        <begin position="410"/>
        <end position="429"/>
    </location>
</feature>
<feature type="transmembrane region" description="Helical" evidence="2">
    <location>
        <begin position="44"/>
        <end position="63"/>
    </location>
</feature>
<gene>
    <name evidence="3" type="ORF">ACH4OY_15020</name>
</gene>
<sequence length="437" mass="46226">MTVRVEAGRRAETSTTTLTRGAAQPGRGGPSRWRDPLRTTPARIVVHGFLLAALLVATAVVALRAGGPATTLGERSAATAARTGTSARQIYVGLADADVAASAVFLLPPGADRAAGLKADYQRKIHEVEHALNASMGAAVDDPDRLAKLAAIAARLQVYQRIISDALAVAEGPGTVANQGVLASAYAREASHYLSTQLLTAAQALWDYDTRLLREARVDARWWVAASLLMPLLTLAALGAVQWWLWRRTRRRLNAGLLVASAGVVAVLALAVASWSHWPAADSRFPELERAVDAQSATQQRLGTLLAGRADVYLGLGASVDPAGHHEDFDDRRLCGVPDGVDCATLTAVWTARQSQEPDAFRRAMDAVLDAGPAGESFDAATAALTNRLDEGDKVVAGHVDRLPATPRQFGGLAAWVTLLAGAGVLVGLRQRLAEYR</sequence>
<dbReference type="EMBL" id="JBIRPU010000009">
    <property type="protein sequence ID" value="MFI0793981.1"/>
    <property type="molecule type" value="Genomic_DNA"/>
</dbReference>
<comment type="caution">
    <text evidence="3">The sequence shown here is derived from an EMBL/GenBank/DDBJ whole genome shotgun (WGS) entry which is preliminary data.</text>
</comment>
<protein>
    <recommendedName>
        <fullName evidence="5">Integral membrane protein</fullName>
    </recommendedName>
</protein>